<keyword evidence="2" id="KW-1185">Reference proteome</keyword>
<evidence type="ECO:0000313" key="1">
    <source>
        <dbReference type="EMBL" id="GAC86339.1"/>
    </source>
</evidence>
<sequence>DRGRRSLRGINDQVSKAEKAVKGQIPVKRNRFVALSGATKSVNLELAEKARALAGWKAYTTNIDNPEPDFVIGAYHQLWRIEKSFRMSKSDLAARPIFHHTEDSIRAHLAIVMAALAITRTLETRTGWSTKKFVTTARRYRTIEIQAGGHTLTAANPLDPELALTLVALEGGH</sequence>
<gene>
    <name evidence="1" type="ORF">GP2_109_00010</name>
</gene>
<evidence type="ECO:0000313" key="2">
    <source>
        <dbReference type="Proteomes" id="UP000035021"/>
    </source>
</evidence>
<organism evidence="1 2">
    <name type="scientific">Gordonia paraffinivorans NBRC 108238</name>
    <dbReference type="NCBI Taxonomy" id="1223543"/>
    <lineage>
        <taxon>Bacteria</taxon>
        <taxon>Bacillati</taxon>
        <taxon>Actinomycetota</taxon>
        <taxon>Actinomycetes</taxon>
        <taxon>Mycobacteriales</taxon>
        <taxon>Gordoniaceae</taxon>
        <taxon>Gordonia</taxon>
    </lineage>
</organism>
<accession>A0ABQ0IS11</accession>
<evidence type="ECO:0008006" key="3">
    <source>
        <dbReference type="Google" id="ProtNLM"/>
    </source>
</evidence>
<dbReference type="SUPFAM" id="SSF53098">
    <property type="entry name" value="Ribonuclease H-like"/>
    <property type="match status" value="1"/>
</dbReference>
<dbReference type="InterPro" id="IPR012337">
    <property type="entry name" value="RNaseH-like_sf"/>
</dbReference>
<dbReference type="EMBL" id="BAOQ01000109">
    <property type="protein sequence ID" value="GAC86339.1"/>
    <property type="molecule type" value="Genomic_DNA"/>
</dbReference>
<name>A0ABQ0IS11_9ACTN</name>
<comment type="caution">
    <text evidence="1">The sequence shown here is derived from an EMBL/GenBank/DDBJ whole genome shotgun (WGS) entry which is preliminary data.</text>
</comment>
<feature type="non-terminal residue" evidence="1">
    <location>
        <position position="1"/>
    </location>
</feature>
<dbReference type="Proteomes" id="UP000035021">
    <property type="component" value="Unassembled WGS sequence"/>
</dbReference>
<proteinExistence type="predicted"/>
<protein>
    <recommendedName>
        <fullName evidence="3">Transposase</fullName>
    </recommendedName>
</protein>
<reference evidence="1 2" key="1">
    <citation type="submission" date="2013-02" db="EMBL/GenBank/DDBJ databases">
        <title>Whole genome shotgun sequence of Gordonia paraffinivorans NBRC 108238.</title>
        <authorList>
            <person name="Isaki-Nakamura S."/>
            <person name="Hosoyama A."/>
            <person name="Tsuchikane K."/>
            <person name="Ando Y."/>
            <person name="Baba S."/>
            <person name="Ohji S."/>
            <person name="Hamada M."/>
            <person name="Tamura T."/>
            <person name="Yamazoe A."/>
            <person name="Yamazaki S."/>
            <person name="Fujita N."/>
        </authorList>
    </citation>
    <scope>NUCLEOTIDE SEQUENCE [LARGE SCALE GENOMIC DNA]</scope>
    <source>
        <strain evidence="1 2">NBRC 108238</strain>
    </source>
</reference>